<dbReference type="Pfam" id="PF01715">
    <property type="entry name" value="IPPT"/>
    <property type="match status" value="1"/>
</dbReference>
<evidence type="ECO:0000256" key="3">
    <source>
        <dbReference type="ARBA" id="ARBA00005842"/>
    </source>
</evidence>
<evidence type="ECO:0000256" key="12">
    <source>
        <dbReference type="RuleBase" id="RU003784"/>
    </source>
</evidence>
<keyword evidence="5 10" id="KW-0819">tRNA processing</keyword>
<feature type="binding site" evidence="10">
    <location>
        <begin position="13"/>
        <end position="20"/>
    </location>
    <ligand>
        <name>ATP</name>
        <dbReference type="ChEBI" id="CHEBI:30616"/>
    </ligand>
</feature>
<comment type="similarity">
    <text evidence="3 10 13">Belongs to the IPP transferase family.</text>
</comment>
<name>A0A2H0BHU6_9BACT</name>
<proteinExistence type="inferred from homology"/>
<comment type="subunit">
    <text evidence="10">Monomer.</text>
</comment>
<dbReference type="InterPro" id="IPR039657">
    <property type="entry name" value="Dimethylallyltransferase"/>
</dbReference>
<comment type="caution">
    <text evidence="14">The sequence shown here is derived from an EMBL/GenBank/DDBJ whole genome shotgun (WGS) entry which is preliminary data.</text>
</comment>
<dbReference type="PANTHER" id="PTHR11088:SF60">
    <property type="entry name" value="TRNA DIMETHYLALLYLTRANSFERASE"/>
    <property type="match status" value="1"/>
</dbReference>
<feature type="region of interest" description="Interaction with substrate tRNA" evidence="10">
    <location>
        <begin position="38"/>
        <end position="41"/>
    </location>
</feature>
<dbReference type="InterPro" id="IPR018022">
    <property type="entry name" value="IPT"/>
</dbReference>
<dbReference type="GO" id="GO:0005524">
    <property type="term" value="F:ATP binding"/>
    <property type="evidence" value="ECO:0007669"/>
    <property type="project" value="UniProtKB-UniRule"/>
</dbReference>
<evidence type="ECO:0000313" key="14">
    <source>
        <dbReference type="EMBL" id="PIP57237.1"/>
    </source>
</evidence>
<dbReference type="AlphaFoldDB" id="A0A2H0BHU6"/>
<evidence type="ECO:0000256" key="10">
    <source>
        <dbReference type="HAMAP-Rule" id="MF_00185"/>
    </source>
</evidence>
<dbReference type="NCBIfam" id="TIGR00174">
    <property type="entry name" value="miaA"/>
    <property type="match status" value="1"/>
</dbReference>
<dbReference type="HAMAP" id="MF_00185">
    <property type="entry name" value="IPP_trans"/>
    <property type="match status" value="1"/>
</dbReference>
<feature type="site" description="Interaction with substrate tRNA" evidence="10">
    <location>
        <position position="137"/>
    </location>
</feature>
<dbReference type="EMBL" id="PCSV01000016">
    <property type="protein sequence ID" value="PIP57237.1"/>
    <property type="molecule type" value="Genomic_DNA"/>
</dbReference>
<evidence type="ECO:0000256" key="4">
    <source>
        <dbReference type="ARBA" id="ARBA00022679"/>
    </source>
</evidence>
<evidence type="ECO:0000256" key="6">
    <source>
        <dbReference type="ARBA" id="ARBA00022741"/>
    </source>
</evidence>
<keyword evidence="7 10" id="KW-0067">ATP-binding</keyword>
<sequence>MPAPVAKLLVVCGQTGTGKTSLAFYLADILGGELVSADSRQVFKKLDIGTGKDLLKSSRYDRKGFYDVGGIKIWGYDLVDPKREFSVGRYLKFAQKAIKDITRVKKLPILVGGTGLYIKGVVDGIPTAFVPRNPVLRKNLEGKTPEALFEILAQLDPIRAGSLNQSDKANPRRLIRGIEIASWSMEKTHKPLKILAPKKARSVLFIGLTAPKDILAARIDKRVAQRVKQGLELEIKKLLMLGVKWQHQSMSSLGYRQWRDYFLGARTRKEAIDSWRNEEKRYAKRQLTWFKKDKRICWFDISKEDYVKNVEEMVKKWYNTKRDQKS</sequence>
<comment type="cofactor">
    <cofactor evidence="1 10">
        <name>Mg(2+)</name>
        <dbReference type="ChEBI" id="CHEBI:18420"/>
    </cofactor>
</comment>
<comment type="caution">
    <text evidence="10">Lacks conserved residue(s) required for the propagation of feature annotation.</text>
</comment>
<dbReference type="Proteomes" id="UP000230759">
    <property type="component" value="Unassembled WGS sequence"/>
</dbReference>
<dbReference type="Gene3D" id="3.40.50.300">
    <property type="entry name" value="P-loop containing nucleotide triphosphate hydrolases"/>
    <property type="match status" value="1"/>
</dbReference>
<evidence type="ECO:0000256" key="9">
    <source>
        <dbReference type="ARBA" id="ARBA00049563"/>
    </source>
</evidence>
<protein>
    <recommendedName>
        <fullName evidence="10">tRNA dimethylallyltransferase</fullName>
        <ecNumber evidence="10">2.5.1.75</ecNumber>
    </recommendedName>
    <alternativeName>
        <fullName evidence="10">Dimethylallyl diphosphate:tRNA dimethylallyltransferase</fullName>
        <shortName evidence="10">DMAPP:tRNA dimethylallyltransferase</shortName>
        <shortName evidence="10">DMATase</shortName>
    </alternativeName>
    <alternativeName>
        <fullName evidence="10">Isopentenyl-diphosphate:tRNA isopentenyltransferase</fullName>
        <shortName evidence="10">IPP transferase</shortName>
        <shortName evidence="10">IPPT</shortName>
        <shortName evidence="10">IPTase</shortName>
    </alternativeName>
</protein>
<dbReference type="PANTHER" id="PTHR11088">
    <property type="entry name" value="TRNA DIMETHYLALLYLTRANSFERASE"/>
    <property type="match status" value="1"/>
</dbReference>
<evidence type="ECO:0000256" key="1">
    <source>
        <dbReference type="ARBA" id="ARBA00001946"/>
    </source>
</evidence>
<accession>A0A2H0BHU6</accession>
<evidence type="ECO:0000313" key="15">
    <source>
        <dbReference type="Proteomes" id="UP000230759"/>
    </source>
</evidence>
<dbReference type="GO" id="GO:0006400">
    <property type="term" value="P:tRNA modification"/>
    <property type="evidence" value="ECO:0007669"/>
    <property type="project" value="TreeGrafter"/>
</dbReference>
<comment type="function">
    <text evidence="2 10 12">Catalyzes the transfer of a dimethylallyl group onto the adenine at position 37 in tRNAs that read codons beginning with uridine, leading to the formation of N6-(dimethylallyl)adenosine (i(6)A).</text>
</comment>
<evidence type="ECO:0000256" key="11">
    <source>
        <dbReference type="RuleBase" id="RU003783"/>
    </source>
</evidence>
<evidence type="ECO:0000256" key="7">
    <source>
        <dbReference type="ARBA" id="ARBA00022840"/>
    </source>
</evidence>
<organism evidence="14 15">
    <name type="scientific">Candidatus Woesebacteria bacterium CG22_combo_CG10-13_8_21_14_all_45_10</name>
    <dbReference type="NCBI Taxonomy" id="1975060"/>
    <lineage>
        <taxon>Bacteria</taxon>
        <taxon>Candidatus Woeseibacteriota</taxon>
    </lineage>
</organism>
<evidence type="ECO:0000256" key="2">
    <source>
        <dbReference type="ARBA" id="ARBA00003213"/>
    </source>
</evidence>
<dbReference type="InterPro" id="IPR027417">
    <property type="entry name" value="P-loop_NTPase"/>
</dbReference>
<dbReference type="Gene3D" id="1.10.20.140">
    <property type="match status" value="1"/>
</dbReference>
<dbReference type="SUPFAM" id="SSF52540">
    <property type="entry name" value="P-loop containing nucleoside triphosphate hydrolases"/>
    <property type="match status" value="1"/>
</dbReference>
<evidence type="ECO:0000256" key="13">
    <source>
        <dbReference type="RuleBase" id="RU003785"/>
    </source>
</evidence>
<comment type="catalytic activity">
    <reaction evidence="9 10 11">
        <text>adenosine(37) in tRNA + dimethylallyl diphosphate = N(6)-dimethylallyladenosine(37) in tRNA + diphosphate</text>
        <dbReference type="Rhea" id="RHEA:26482"/>
        <dbReference type="Rhea" id="RHEA-COMP:10162"/>
        <dbReference type="Rhea" id="RHEA-COMP:10375"/>
        <dbReference type="ChEBI" id="CHEBI:33019"/>
        <dbReference type="ChEBI" id="CHEBI:57623"/>
        <dbReference type="ChEBI" id="CHEBI:74411"/>
        <dbReference type="ChEBI" id="CHEBI:74415"/>
        <dbReference type="EC" id="2.5.1.75"/>
    </reaction>
</comment>
<feature type="site" description="Interaction with substrate tRNA" evidence="10">
    <location>
        <position position="114"/>
    </location>
</feature>
<evidence type="ECO:0000256" key="8">
    <source>
        <dbReference type="ARBA" id="ARBA00022842"/>
    </source>
</evidence>
<reference evidence="14 15" key="1">
    <citation type="submission" date="2017-09" db="EMBL/GenBank/DDBJ databases">
        <title>Depth-based differentiation of microbial function through sediment-hosted aquifers and enrichment of novel symbionts in the deep terrestrial subsurface.</title>
        <authorList>
            <person name="Probst A.J."/>
            <person name="Ladd B."/>
            <person name="Jarett J.K."/>
            <person name="Geller-Mcgrath D.E."/>
            <person name="Sieber C.M."/>
            <person name="Emerson J.B."/>
            <person name="Anantharaman K."/>
            <person name="Thomas B.C."/>
            <person name="Malmstrom R."/>
            <person name="Stieglmeier M."/>
            <person name="Klingl A."/>
            <person name="Woyke T."/>
            <person name="Ryan C.M."/>
            <person name="Banfield J.F."/>
        </authorList>
    </citation>
    <scope>NUCLEOTIDE SEQUENCE [LARGE SCALE GENOMIC DNA]</scope>
    <source>
        <strain evidence="14">CG22_combo_CG10-13_8_21_14_all_45_10</strain>
    </source>
</reference>
<keyword evidence="4 10" id="KW-0808">Transferase</keyword>
<dbReference type="EC" id="2.5.1.75" evidence="10"/>
<keyword evidence="8 10" id="KW-0460">Magnesium</keyword>
<dbReference type="GO" id="GO:0052381">
    <property type="term" value="F:tRNA dimethylallyltransferase activity"/>
    <property type="evidence" value="ECO:0007669"/>
    <property type="project" value="UniProtKB-UniRule"/>
</dbReference>
<feature type="binding site" evidence="10">
    <location>
        <begin position="15"/>
        <end position="20"/>
    </location>
    <ligand>
        <name>substrate</name>
    </ligand>
</feature>
<gene>
    <name evidence="10 14" type="primary">miaA</name>
    <name evidence="14" type="ORF">COX04_00570</name>
</gene>
<evidence type="ECO:0000256" key="5">
    <source>
        <dbReference type="ARBA" id="ARBA00022694"/>
    </source>
</evidence>
<keyword evidence="6 10" id="KW-0547">Nucleotide-binding</keyword>